<reference evidence="2" key="1">
    <citation type="submission" date="2022-11" db="UniProtKB">
        <authorList>
            <consortium name="WormBaseParasite"/>
        </authorList>
    </citation>
    <scope>IDENTIFICATION</scope>
</reference>
<accession>A0AC35FDJ2</accession>
<dbReference type="Proteomes" id="UP000887580">
    <property type="component" value="Unplaced"/>
</dbReference>
<protein>
    <submittedName>
        <fullName evidence="2">Peptidase S1 domain-containing protein</fullName>
    </submittedName>
</protein>
<proteinExistence type="predicted"/>
<organism evidence="1 2">
    <name type="scientific">Panagrolaimus sp. PS1159</name>
    <dbReference type="NCBI Taxonomy" id="55785"/>
    <lineage>
        <taxon>Eukaryota</taxon>
        <taxon>Metazoa</taxon>
        <taxon>Ecdysozoa</taxon>
        <taxon>Nematoda</taxon>
        <taxon>Chromadorea</taxon>
        <taxon>Rhabditida</taxon>
        <taxon>Tylenchina</taxon>
        <taxon>Panagrolaimomorpha</taxon>
        <taxon>Panagrolaimoidea</taxon>
        <taxon>Panagrolaimidae</taxon>
        <taxon>Panagrolaimus</taxon>
    </lineage>
</organism>
<sequence>MKLVKTTNAYIHSGYSYFFVSNDITVIEAEEPFIPEIEPVKLATYDEYKTGQVVLQIGFGDHYGKDEFTIDDVLIPSGQLRELQSSIHSLEDCEPHNGVAPGDSGGPLLLKGEDGKWYQIGVASFGGSEHHSTDTRPPVFIKLSKYCSWIKMVTDGEAECYDMEPVDDLIVEELVMDMDPYLVMHPTTTTVPSNSIMHVFTGAWIFSILFTTNFLLQ</sequence>
<dbReference type="WBParaSite" id="PS1159_v2.g16355.t1">
    <property type="protein sequence ID" value="PS1159_v2.g16355.t1"/>
    <property type="gene ID" value="PS1159_v2.g16355"/>
</dbReference>
<evidence type="ECO:0000313" key="1">
    <source>
        <dbReference type="Proteomes" id="UP000887580"/>
    </source>
</evidence>
<name>A0AC35FDJ2_9BILA</name>
<evidence type="ECO:0000313" key="2">
    <source>
        <dbReference type="WBParaSite" id="PS1159_v2.g16355.t1"/>
    </source>
</evidence>